<dbReference type="PANTHER" id="PTHR30221:SF20">
    <property type="entry name" value="SMALL-CONDUCTANCE MECHANOSENSITIVE CHANNEL"/>
    <property type="match status" value="1"/>
</dbReference>
<evidence type="ECO:0000313" key="8">
    <source>
        <dbReference type="EMBL" id="AXG11138.1"/>
    </source>
</evidence>
<reference evidence="8 9" key="1">
    <citation type="submission" date="2018-07" db="EMBL/GenBank/DDBJ databases">
        <title>Genome sequences of Haloplanus sp. CBA1112.</title>
        <authorList>
            <person name="Kim Y.B."/>
            <person name="Roh S.W."/>
        </authorList>
    </citation>
    <scope>NUCLEOTIDE SEQUENCE [LARGE SCALE GENOMIC DNA]</scope>
    <source>
        <strain evidence="8 9">CBA1112</strain>
    </source>
</reference>
<gene>
    <name evidence="8" type="ORF">DU484_15475</name>
    <name evidence="7" type="ORF">DU500_15495</name>
</gene>
<dbReference type="Pfam" id="PF00924">
    <property type="entry name" value="MS_channel_2nd"/>
    <property type="match status" value="1"/>
</dbReference>
<sequence length="260" mass="28065">MQSGTIREAVTAVPIRFWLAFGTLVVGVVLGWLTRVLARRVLRRIGVPDAIEGTAFERTAREFGTSTVDILAAIAGYFVFGIAVFAAVAVAEIEYVAQFWNAVAGFLPQLFFAVIVLIVGVLLGDKVELVVSERFRGVKLPQVGVLPLMAKYSVFYLAALIALGQVGVATGALIVLLAAYVFAIVFLGGLAFRHLLSAGAVGTYLLLNQPYTIGDEIRVGDVHGIVQEMDLFVTHVETDGEEYVVPNSKVFTEGFVRIRS</sequence>
<feature type="transmembrane region" description="Helical" evidence="5">
    <location>
        <begin position="169"/>
        <end position="192"/>
    </location>
</feature>
<dbReference type="Gene3D" id="1.10.287.1260">
    <property type="match status" value="1"/>
</dbReference>
<evidence type="ECO:0000256" key="1">
    <source>
        <dbReference type="ARBA" id="ARBA00004370"/>
    </source>
</evidence>
<dbReference type="InterPro" id="IPR008910">
    <property type="entry name" value="MSC_TM_helix"/>
</dbReference>
<accession>A0A345EG16</accession>
<feature type="domain" description="Mechanosensitive ion channel MscS" evidence="6">
    <location>
        <begin position="202"/>
        <end position="254"/>
    </location>
</feature>
<organism evidence="8 9">
    <name type="scientific">Haloplanus rubicundus</name>
    <dbReference type="NCBI Taxonomy" id="1547898"/>
    <lineage>
        <taxon>Archaea</taxon>
        <taxon>Methanobacteriati</taxon>
        <taxon>Methanobacteriota</taxon>
        <taxon>Stenosarchaea group</taxon>
        <taxon>Halobacteria</taxon>
        <taxon>Halobacteriales</taxon>
        <taxon>Haloferacaceae</taxon>
        <taxon>Haloplanus</taxon>
    </lineage>
</organism>
<evidence type="ECO:0000313" key="9">
    <source>
        <dbReference type="Proteomes" id="UP000252985"/>
    </source>
</evidence>
<feature type="transmembrane region" description="Helical" evidence="5">
    <location>
        <begin position="143"/>
        <end position="163"/>
    </location>
</feature>
<evidence type="ECO:0000256" key="2">
    <source>
        <dbReference type="ARBA" id="ARBA00022692"/>
    </source>
</evidence>
<dbReference type="Proteomes" id="UP000253273">
    <property type="component" value="Chromosome"/>
</dbReference>
<evidence type="ECO:0000313" key="10">
    <source>
        <dbReference type="Proteomes" id="UP000253273"/>
    </source>
</evidence>
<proteinExistence type="predicted"/>
<dbReference type="InterPro" id="IPR045275">
    <property type="entry name" value="MscS_archaea/bacteria_type"/>
</dbReference>
<dbReference type="SUPFAM" id="SSF50182">
    <property type="entry name" value="Sm-like ribonucleoproteins"/>
    <property type="match status" value="1"/>
</dbReference>
<keyword evidence="4 5" id="KW-0472">Membrane</keyword>
<feature type="transmembrane region" description="Helical" evidence="5">
    <location>
        <begin position="15"/>
        <end position="34"/>
    </location>
</feature>
<dbReference type="EMBL" id="CP031150">
    <property type="protein sequence ID" value="AXG07719.1"/>
    <property type="molecule type" value="Genomic_DNA"/>
</dbReference>
<name>A0A345EG16_9EURY</name>
<dbReference type="InterPro" id="IPR023408">
    <property type="entry name" value="MscS_beta-dom_sf"/>
</dbReference>
<dbReference type="EMBL" id="CP031148">
    <property type="protein sequence ID" value="AXG11138.1"/>
    <property type="molecule type" value="Genomic_DNA"/>
</dbReference>
<dbReference type="PANTHER" id="PTHR30221">
    <property type="entry name" value="SMALL-CONDUCTANCE MECHANOSENSITIVE CHANNEL"/>
    <property type="match status" value="1"/>
</dbReference>
<evidence type="ECO:0000313" key="7">
    <source>
        <dbReference type="EMBL" id="AXG07719.1"/>
    </source>
</evidence>
<dbReference type="AlphaFoldDB" id="A0A345EG16"/>
<dbReference type="InterPro" id="IPR010920">
    <property type="entry name" value="LSM_dom_sf"/>
</dbReference>
<keyword evidence="10" id="KW-1185">Reference proteome</keyword>
<dbReference type="OrthoDB" id="313107at2157"/>
<evidence type="ECO:0000256" key="5">
    <source>
        <dbReference type="SAM" id="Phobius"/>
    </source>
</evidence>
<evidence type="ECO:0000256" key="3">
    <source>
        <dbReference type="ARBA" id="ARBA00022989"/>
    </source>
</evidence>
<comment type="subcellular location">
    <subcellularLocation>
        <location evidence="1">Membrane</location>
    </subcellularLocation>
</comment>
<dbReference type="RefSeq" id="WP_114586841.1">
    <property type="nucleotide sequence ID" value="NZ_CP031148.1"/>
</dbReference>
<keyword evidence="2 5" id="KW-0812">Transmembrane</keyword>
<dbReference type="GeneID" id="37288407"/>
<dbReference type="InterPro" id="IPR006685">
    <property type="entry name" value="MscS_channel_2nd"/>
</dbReference>
<dbReference type="KEGG" id="haq:DU484_15475"/>
<reference evidence="7 10" key="2">
    <citation type="submission" date="2018-07" db="EMBL/GenBank/DDBJ databases">
        <title>Genome sequences of Haloplanus sp. CBA1113.</title>
        <authorList>
            <person name="Kim Y.B."/>
            <person name="Roh S.W."/>
        </authorList>
    </citation>
    <scope>NUCLEOTIDE SEQUENCE [LARGE SCALE GENOMIC DNA]</scope>
    <source>
        <strain evidence="7 10">CBA1113</strain>
    </source>
</reference>
<keyword evidence="3 5" id="KW-1133">Transmembrane helix</keyword>
<dbReference type="GO" id="GO:0008381">
    <property type="term" value="F:mechanosensitive monoatomic ion channel activity"/>
    <property type="evidence" value="ECO:0007669"/>
    <property type="project" value="InterPro"/>
</dbReference>
<dbReference type="Pfam" id="PF05552">
    <property type="entry name" value="MS_channel_1st_1"/>
    <property type="match status" value="1"/>
</dbReference>
<dbReference type="Proteomes" id="UP000252985">
    <property type="component" value="Chromosome"/>
</dbReference>
<accession>A0A345E697</accession>
<dbReference type="KEGG" id="haj:DU500_15495"/>
<feature type="transmembrane region" description="Helical" evidence="5">
    <location>
        <begin position="70"/>
        <end position="93"/>
    </location>
</feature>
<feature type="transmembrane region" description="Helical" evidence="5">
    <location>
        <begin position="99"/>
        <end position="123"/>
    </location>
</feature>
<dbReference type="Gene3D" id="2.30.30.60">
    <property type="match status" value="1"/>
</dbReference>
<protein>
    <submittedName>
        <fullName evidence="8">Mechanosensitive ion channel family protein</fullName>
    </submittedName>
</protein>
<evidence type="ECO:0000256" key="4">
    <source>
        <dbReference type="ARBA" id="ARBA00023136"/>
    </source>
</evidence>
<dbReference type="GO" id="GO:0016020">
    <property type="term" value="C:membrane"/>
    <property type="evidence" value="ECO:0007669"/>
    <property type="project" value="UniProtKB-SubCell"/>
</dbReference>
<evidence type="ECO:0000259" key="6">
    <source>
        <dbReference type="Pfam" id="PF00924"/>
    </source>
</evidence>